<dbReference type="InterPro" id="IPR036097">
    <property type="entry name" value="HisK_dim/P_sf"/>
</dbReference>
<protein>
    <recommendedName>
        <fullName evidence="3">histidine kinase</fullName>
        <ecNumber evidence="3">2.7.13.3</ecNumber>
    </recommendedName>
</protein>
<evidence type="ECO:0000256" key="12">
    <source>
        <dbReference type="ARBA" id="ARBA00023012"/>
    </source>
</evidence>
<dbReference type="SUPFAM" id="SSF158472">
    <property type="entry name" value="HAMP domain-like"/>
    <property type="match status" value="1"/>
</dbReference>
<dbReference type="SMART" id="SM00388">
    <property type="entry name" value="HisKA"/>
    <property type="match status" value="1"/>
</dbReference>
<keyword evidence="13" id="KW-0472">Membrane</keyword>
<keyword evidence="11 13" id="KW-1133">Transmembrane helix</keyword>
<dbReference type="AlphaFoldDB" id="A0A6J4M0R1"/>
<keyword evidence="6" id="KW-0808">Transferase</keyword>
<evidence type="ECO:0000256" key="2">
    <source>
        <dbReference type="ARBA" id="ARBA00004651"/>
    </source>
</evidence>
<evidence type="ECO:0000256" key="13">
    <source>
        <dbReference type="SAM" id="Phobius"/>
    </source>
</evidence>
<keyword evidence="8" id="KW-0547">Nucleotide-binding</keyword>
<dbReference type="PROSITE" id="PS50885">
    <property type="entry name" value="HAMP"/>
    <property type="match status" value="1"/>
</dbReference>
<gene>
    <name evidence="16" type="ORF">AVDCRST_MAG07-3000</name>
</gene>
<evidence type="ECO:0000256" key="6">
    <source>
        <dbReference type="ARBA" id="ARBA00022679"/>
    </source>
</evidence>
<name>A0A6J4M0R1_9ACTN</name>
<dbReference type="SMART" id="SM00387">
    <property type="entry name" value="HATPase_c"/>
    <property type="match status" value="1"/>
</dbReference>
<keyword evidence="7 13" id="KW-0812">Transmembrane</keyword>
<dbReference type="InterPro" id="IPR036890">
    <property type="entry name" value="HATPase_C_sf"/>
</dbReference>
<dbReference type="InterPro" id="IPR003660">
    <property type="entry name" value="HAMP_dom"/>
</dbReference>
<dbReference type="InterPro" id="IPR050980">
    <property type="entry name" value="2C_sensor_his_kinase"/>
</dbReference>
<proteinExistence type="predicted"/>
<keyword evidence="10" id="KW-0067">ATP-binding</keyword>
<dbReference type="InterPro" id="IPR003661">
    <property type="entry name" value="HisK_dim/P_dom"/>
</dbReference>
<feature type="domain" description="Histidine kinase" evidence="14">
    <location>
        <begin position="241"/>
        <end position="449"/>
    </location>
</feature>
<evidence type="ECO:0000256" key="11">
    <source>
        <dbReference type="ARBA" id="ARBA00022989"/>
    </source>
</evidence>
<evidence type="ECO:0000259" key="15">
    <source>
        <dbReference type="PROSITE" id="PS50885"/>
    </source>
</evidence>
<dbReference type="CDD" id="cd06225">
    <property type="entry name" value="HAMP"/>
    <property type="match status" value="1"/>
</dbReference>
<dbReference type="PROSITE" id="PS50109">
    <property type="entry name" value="HIS_KIN"/>
    <property type="match status" value="1"/>
</dbReference>
<reference evidence="16" key="1">
    <citation type="submission" date="2020-02" db="EMBL/GenBank/DDBJ databases">
        <authorList>
            <person name="Meier V. D."/>
        </authorList>
    </citation>
    <scope>NUCLEOTIDE SEQUENCE</scope>
    <source>
        <strain evidence="16">AVDCRST_MAG07</strain>
    </source>
</reference>
<evidence type="ECO:0000256" key="8">
    <source>
        <dbReference type="ARBA" id="ARBA00022741"/>
    </source>
</evidence>
<dbReference type="Pfam" id="PF02518">
    <property type="entry name" value="HATPase_c"/>
    <property type="match status" value="1"/>
</dbReference>
<evidence type="ECO:0000256" key="10">
    <source>
        <dbReference type="ARBA" id="ARBA00022840"/>
    </source>
</evidence>
<dbReference type="GO" id="GO:0000155">
    <property type="term" value="F:phosphorelay sensor kinase activity"/>
    <property type="evidence" value="ECO:0007669"/>
    <property type="project" value="InterPro"/>
</dbReference>
<keyword evidence="5" id="KW-0597">Phosphoprotein</keyword>
<dbReference type="SUPFAM" id="SSF55874">
    <property type="entry name" value="ATPase domain of HSP90 chaperone/DNA topoisomerase II/histidine kinase"/>
    <property type="match status" value="1"/>
</dbReference>
<evidence type="ECO:0000256" key="7">
    <source>
        <dbReference type="ARBA" id="ARBA00022692"/>
    </source>
</evidence>
<dbReference type="Pfam" id="PF00512">
    <property type="entry name" value="HisKA"/>
    <property type="match status" value="1"/>
</dbReference>
<dbReference type="Gene3D" id="6.10.340.10">
    <property type="match status" value="1"/>
</dbReference>
<dbReference type="SUPFAM" id="SSF47384">
    <property type="entry name" value="Homodimeric domain of signal transducing histidine kinase"/>
    <property type="match status" value="1"/>
</dbReference>
<evidence type="ECO:0000313" key="16">
    <source>
        <dbReference type="EMBL" id="CAA9346941.1"/>
    </source>
</evidence>
<dbReference type="CDD" id="cd00082">
    <property type="entry name" value="HisKA"/>
    <property type="match status" value="1"/>
</dbReference>
<dbReference type="Pfam" id="PF00672">
    <property type="entry name" value="HAMP"/>
    <property type="match status" value="1"/>
</dbReference>
<keyword evidence="9 16" id="KW-0418">Kinase</keyword>
<evidence type="ECO:0000256" key="4">
    <source>
        <dbReference type="ARBA" id="ARBA00022475"/>
    </source>
</evidence>
<keyword evidence="4" id="KW-1003">Cell membrane</keyword>
<comment type="catalytic activity">
    <reaction evidence="1">
        <text>ATP + protein L-histidine = ADP + protein N-phospho-L-histidine.</text>
        <dbReference type="EC" id="2.7.13.3"/>
    </reaction>
</comment>
<evidence type="ECO:0000259" key="14">
    <source>
        <dbReference type="PROSITE" id="PS50109"/>
    </source>
</evidence>
<evidence type="ECO:0000256" key="9">
    <source>
        <dbReference type="ARBA" id="ARBA00022777"/>
    </source>
</evidence>
<keyword evidence="12" id="KW-0902">Two-component regulatory system</keyword>
<dbReference type="Gene3D" id="3.30.565.10">
    <property type="entry name" value="Histidine kinase-like ATPase, C-terminal domain"/>
    <property type="match status" value="1"/>
</dbReference>
<evidence type="ECO:0000256" key="1">
    <source>
        <dbReference type="ARBA" id="ARBA00000085"/>
    </source>
</evidence>
<dbReference type="PANTHER" id="PTHR44936">
    <property type="entry name" value="SENSOR PROTEIN CREC"/>
    <property type="match status" value="1"/>
</dbReference>
<dbReference type="SMART" id="SM00304">
    <property type="entry name" value="HAMP"/>
    <property type="match status" value="1"/>
</dbReference>
<dbReference type="InterPro" id="IPR005467">
    <property type="entry name" value="His_kinase_dom"/>
</dbReference>
<sequence>MSRVGLRTRVTAVFALGALALSVALAGATYELVRTSLLQERERAAVRAATLDGALVRQGLSGDEPDISLVLRNLEAGDTRRPLVRSNGEWFSRTADAGFTETVGPQMQRLVEAGTPAVQRVRLRDDPVLVVGVPLLDGVSYYEVTSLLELRRTLAVLATVLGLVALATTLAGAAVGSWVSRIVLRPLGDVARAAGAIASGDLSARVARDSDPDLDTLAVAFNAMVDEVSARSEADRRFAADVSHELRSPLQTLSAATSVLDRRRGELDGRTGAAVELIRAEVSRFEHLVTDLLELAKTDRPAERRPTDVVALTRSAAASRGLDPGAVEVSGTTDLVELDPRRFEQLLVNLLDNAAKHGGGAVRVGLDVRPDGLVLEVDDEGPGVPADERELVFDRFARGRAASARGGSEGTGLGLALVAQHVQAHRGTVDIADRPGGGARFRVTLPAPRLAVSA</sequence>
<dbReference type="Gene3D" id="1.10.287.130">
    <property type="match status" value="1"/>
</dbReference>
<feature type="transmembrane region" description="Helical" evidence="13">
    <location>
        <begin position="154"/>
        <end position="179"/>
    </location>
</feature>
<dbReference type="GO" id="GO:0005524">
    <property type="term" value="F:ATP binding"/>
    <property type="evidence" value="ECO:0007669"/>
    <property type="project" value="UniProtKB-KW"/>
</dbReference>
<evidence type="ECO:0000256" key="3">
    <source>
        <dbReference type="ARBA" id="ARBA00012438"/>
    </source>
</evidence>
<evidence type="ECO:0000256" key="5">
    <source>
        <dbReference type="ARBA" id="ARBA00022553"/>
    </source>
</evidence>
<dbReference type="PRINTS" id="PR00344">
    <property type="entry name" value="BCTRLSENSOR"/>
</dbReference>
<comment type="subcellular location">
    <subcellularLocation>
        <location evidence="2">Cell membrane</location>
        <topology evidence="2">Multi-pass membrane protein</topology>
    </subcellularLocation>
</comment>
<accession>A0A6J4M0R1</accession>
<feature type="domain" description="HAMP" evidence="15">
    <location>
        <begin position="181"/>
        <end position="233"/>
    </location>
</feature>
<dbReference type="InterPro" id="IPR003594">
    <property type="entry name" value="HATPase_dom"/>
</dbReference>
<dbReference type="EC" id="2.7.13.3" evidence="3"/>
<organism evidence="16">
    <name type="scientific">uncultured Frankineae bacterium</name>
    <dbReference type="NCBI Taxonomy" id="437475"/>
    <lineage>
        <taxon>Bacteria</taxon>
        <taxon>Bacillati</taxon>
        <taxon>Actinomycetota</taxon>
        <taxon>Actinomycetes</taxon>
        <taxon>Frankiales</taxon>
        <taxon>environmental samples</taxon>
    </lineage>
</organism>
<dbReference type="EMBL" id="CADCUB010000131">
    <property type="protein sequence ID" value="CAA9346941.1"/>
    <property type="molecule type" value="Genomic_DNA"/>
</dbReference>
<dbReference type="InterPro" id="IPR004358">
    <property type="entry name" value="Sig_transdc_His_kin-like_C"/>
</dbReference>
<dbReference type="GO" id="GO:0005886">
    <property type="term" value="C:plasma membrane"/>
    <property type="evidence" value="ECO:0007669"/>
    <property type="project" value="UniProtKB-SubCell"/>
</dbReference>
<dbReference type="PANTHER" id="PTHR44936:SF10">
    <property type="entry name" value="SENSOR PROTEIN RSTB"/>
    <property type="match status" value="1"/>
</dbReference>